<gene>
    <name evidence="1" type="ORF">A8806_12140</name>
</gene>
<organism evidence="1 2">
    <name type="scientific">Faecalicatena orotica</name>
    <dbReference type="NCBI Taxonomy" id="1544"/>
    <lineage>
        <taxon>Bacteria</taxon>
        <taxon>Bacillati</taxon>
        <taxon>Bacillota</taxon>
        <taxon>Clostridia</taxon>
        <taxon>Lachnospirales</taxon>
        <taxon>Lachnospiraceae</taxon>
        <taxon>Faecalicatena</taxon>
    </lineage>
</organism>
<protein>
    <submittedName>
        <fullName evidence="1">Uncharacterized protein</fullName>
    </submittedName>
</protein>
<evidence type="ECO:0000313" key="1">
    <source>
        <dbReference type="EMBL" id="PWJ20724.1"/>
    </source>
</evidence>
<proteinExistence type="predicted"/>
<name>A0A2Y9CAS8_9FIRM</name>
<evidence type="ECO:0000313" key="2">
    <source>
        <dbReference type="Proteomes" id="UP000245845"/>
    </source>
</evidence>
<dbReference type="EMBL" id="QGDL01000021">
    <property type="protein sequence ID" value="PWJ20724.1"/>
    <property type="molecule type" value="Genomic_DNA"/>
</dbReference>
<sequence length="44" mass="5310">METQNNNNYLEVNTKLIINGSFYYTLPDNKRVVKFVNNREDPFR</sequence>
<keyword evidence="2" id="KW-1185">Reference proteome</keyword>
<reference evidence="1 2" key="1">
    <citation type="submission" date="2018-05" db="EMBL/GenBank/DDBJ databases">
        <title>The Hungate 1000. A catalogue of reference genomes from the rumen microbiome.</title>
        <authorList>
            <person name="Kelly W."/>
        </authorList>
    </citation>
    <scope>NUCLEOTIDE SEQUENCE [LARGE SCALE GENOMIC DNA]</scope>
    <source>
        <strain evidence="1 2">NLAE-zl-C242</strain>
    </source>
</reference>
<dbReference type="Proteomes" id="UP000245845">
    <property type="component" value="Unassembled WGS sequence"/>
</dbReference>
<dbReference type="AlphaFoldDB" id="A0A2Y9CAS8"/>
<accession>A0A2Y9CAS8</accession>
<comment type="caution">
    <text evidence="1">The sequence shown here is derived from an EMBL/GenBank/DDBJ whole genome shotgun (WGS) entry which is preliminary data.</text>
</comment>